<accession>A0A7J5Z898</accession>
<dbReference type="Proteomes" id="UP000518266">
    <property type="component" value="Unassembled WGS sequence"/>
</dbReference>
<dbReference type="InterPro" id="IPR049885">
    <property type="entry name" value="MTCL1-3"/>
</dbReference>
<dbReference type="EMBL" id="JAAKFY010000004">
    <property type="protein sequence ID" value="KAF3857975.1"/>
    <property type="molecule type" value="Genomic_DNA"/>
</dbReference>
<evidence type="ECO:0000313" key="2">
    <source>
        <dbReference type="Proteomes" id="UP000518266"/>
    </source>
</evidence>
<dbReference type="PANTHER" id="PTHR15742">
    <property type="entry name" value="GIRDIN"/>
    <property type="match status" value="1"/>
</dbReference>
<protein>
    <submittedName>
        <fullName evidence="1">Uncharacterized protein</fullName>
    </submittedName>
</protein>
<proteinExistence type="predicted"/>
<name>A0A7J5Z898_DISMA</name>
<sequence length="68" mass="7828">MFGSRSLELVGRAVRTLLEDVRAELTEEEARRCQLQTTYANDKAAWEVKWAEMKSRCGQVQMATQRPP</sequence>
<evidence type="ECO:0000313" key="1">
    <source>
        <dbReference type="EMBL" id="KAF3857975.1"/>
    </source>
</evidence>
<keyword evidence="2" id="KW-1185">Reference proteome</keyword>
<comment type="caution">
    <text evidence="1">The sequence shown here is derived from an EMBL/GenBank/DDBJ whole genome shotgun (WGS) entry which is preliminary data.</text>
</comment>
<dbReference type="OrthoDB" id="8948289at2759"/>
<reference evidence="1 2" key="1">
    <citation type="submission" date="2020-03" db="EMBL/GenBank/DDBJ databases">
        <title>Dissostichus mawsoni Genome sequencing and assembly.</title>
        <authorList>
            <person name="Park H."/>
        </authorList>
    </citation>
    <scope>NUCLEOTIDE SEQUENCE [LARGE SCALE GENOMIC DNA]</scope>
    <source>
        <strain evidence="1">DM0001</strain>
        <tissue evidence="1">Muscle</tissue>
    </source>
</reference>
<dbReference type="PANTHER" id="PTHR15742:SF3">
    <property type="entry name" value="MICROTUBULE CROSS-LINKING FACTOR 1"/>
    <property type="match status" value="1"/>
</dbReference>
<gene>
    <name evidence="1" type="ORF">F7725_011176</name>
</gene>
<dbReference type="AlphaFoldDB" id="A0A7J5Z898"/>
<organism evidence="1 2">
    <name type="scientific">Dissostichus mawsoni</name>
    <name type="common">Antarctic cod</name>
    <dbReference type="NCBI Taxonomy" id="36200"/>
    <lineage>
        <taxon>Eukaryota</taxon>
        <taxon>Metazoa</taxon>
        <taxon>Chordata</taxon>
        <taxon>Craniata</taxon>
        <taxon>Vertebrata</taxon>
        <taxon>Euteleostomi</taxon>
        <taxon>Actinopterygii</taxon>
        <taxon>Neopterygii</taxon>
        <taxon>Teleostei</taxon>
        <taxon>Neoteleostei</taxon>
        <taxon>Acanthomorphata</taxon>
        <taxon>Eupercaria</taxon>
        <taxon>Perciformes</taxon>
        <taxon>Notothenioidei</taxon>
        <taxon>Nototheniidae</taxon>
        <taxon>Dissostichus</taxon>
    </lineage>
</organism>